<name>F9G1Y3_FUSOF</name>
<gene>
    <name evidence="1" type="ORF">FOXB_12665</name>
</gene>
<comment type="caution">
    <text evidence="1">The sequence shown here is derived from an EMBL/GenBank/DDBJ whole genome shotgun (WGS) entry which is preliminary data.</text>
</comment>
<accession>F9G1Y3</accession>
<dbReference type="AlphaFoldDB" id="F9G1Y3"/>
<evidence type="ECO:0000313" key="1">
    <source>
        <dbReference type="EMBL" id="EGU76847.1"/>
    </source>
</evidence>
<proteinExistence type="predicted"/>
<reference evidence="1" key="1">
    <citation type="journal article" date="2012" name="Mol. Plant Microbe Interact.">
        <title>A highly conserved effector in Fusarium oxysporum is required for full virulence on Arabidopsis.</title>
        <authorList>
            <person name="Thatcher L.F."/>
            <person name="Gardiner D.M."/>
            <person name="Kazan K."/>
            <person name="Manners J."/>
        </authorList>
    </citation>
    <scope>NUCLEOTIDE SEQUENCE [LARGE SCALE GENOMIC DNA]</scope>
    <source>
        <strain evidence="1">Fo5176</strain>
    </source>
</reference>
<sequence length="67" mass="7681">MCISKTGESTEENLLFMGEHTAPWANMAPVRRPPRLNIWKDFGIAEFQTSNCEVSGNNQKIKNFTRH</sequence>
<organism evidence="1">
    <name type="scientific">Fusarium oxysporum (strain Fo5176)</name>
    <name type="common">Fusarium vascular wilt</name>
    <dbReference type="NCBI Taxonomy" id="660025"/>
    <lineage>
        <taxon>Eukaryota</taxon>
        <taxon>Fungi</taxon>
        <taxon>Dikarya</taxon>
        <taxon>Ascomycota</taxon>
        <taxon>Pezizomycotina</taxon>
        <taxon>Sordariomycetes</taxon>
        <taxon>Hypocreomycetidae</taxon>
        <taxon>Hypocreales</taxon>
        <taxon>Nectriaceae</taxon>
        <taxon>Fusarium</taxon>
        <taxon>Fusarium oxysporum species complex</taxon>
    </lineage>
</organism>
<dbReference type="OrthoDB" id="4995795at2759"/>
<protein>
    <submittedName>
        <fullName evidence="1">Uncharacterized protein</fullName>
    </submittedName>
</protein>
<dbReference type="EMBL" id="AFQF01003173">
    <property type="protein sequence ID" value="EGU76847.1"/>
    <property type="molecule type" value="Genomic_DNA"/>
</dbReference>